<proteinExistence type="predicted"/>
<dbReference type="InterPro" id="IPR002372">
    <property type="entry name" value="PQQ_rpt_dom"/>
</dbReference>
<gene>
    <name evidence="2" type="ORF">ACFPJ5_11140</name>
</gene>
<evidence type="ECO:0000313" key="3">
    <source>
        <dbReference type="Proteomes" id="UP001596201"/>
    </source>
</evidence>
<dbReference type="InterPro" id="IPR006311">
    <property type="entry name" value="TAT_signal"/>
</dbReference>
<reference evidence="2 3" key="1">
    <citation type="journal article" date="2019" name="Int. J. Syst. Evol. Microbiol.">
        <title>The Global Catalogue of Microorganisms (GCM) 10K type strain sequencing project: providing services to taxonomists for standard genome sequencing and annotation.</title>
        <authorList>
            <consortium name="The Broad Institute Genomics Platform"/>
            <consortium name="The Broad Institute Genome Sequencing Center for Infectious Disease"/>
            <person name="Wu L."/>
            <person name="Ma J."/>
        </authorList>
    </citation>
    <scope>NUCLEOTIDE SEQUENCE [LARGE SCALE GENOMIC DNA]</scope>
    <source>
        <strain evidence="2 3">CGMCC 1.12237</strain>
    </source>
</reference>
<evidence type="ECO:0000313" key="2">
    <source>
        <dbReference type="EMBL" id="MFC5367495.1"/>
    </source>
</evidence>
<dbReference type="EMBL" id="JBHSKX010000002">
    <property type="protein sequence ID" value="MFC5367495.1"/>
    <property type="molecule type" value="Genomic_DNA"/>
</dbReference>
<accession>A0ABD5RCE2</accession>
<organism evidence="2 3">
    <name type="scientific">Salinirubrum litoreum</name>
    <dbReference type="NCBI Taxonomy" id="1126234"/>
    <lineage>
        <taxon>Archaea</taxon>
        <taxon>Methanobacteriati</taxon>
        <taxon>Methanobacteriota</taxon>
        <taxon>Stenosarchaea group</taxon>
        <taxon>Halobacteria</taxon>
        <taxon>Halobacteriales</taxon>
        <taxon>Haloferacaceae</taxon>
        <taxon>Salinirubrum</taxon>
    </lineage>
</organism>
<feature type="domain" description="Pyrrolo-quinoline quinone repeat" evidence="1">
    <location>
        <begin position="181"/>
        <end position="333"/>
    </location>
</feature>
<dbReference type="Gene3D" id="2.130.10.10">
    <property type="entry name" value="YVTN repeat-like/Quinoprotein amine dehydrogenase"/>
    <property type="match status" value="2"/>
</dbReference>
<dbReference type="PROSITE" id="PS51257">
    <property type="entry name" value="PROKAR_LIPOPROTEIN"/>
    <property type="match status" value="1"/>
</dbReference>
<comment type="caution">
    <text evidence="2">The sequence shown here is derived from an EMBL/GenBank/DDBJ whole genome shotgun (WGS) entry which is preliminary data.</text>
</comment>
<dbReference type="Proteomes" id="UP001596201">
    <property type="component" value="Unassembled WGS sequence"/>
</dbReference>
<dbReference type="InterPro" id="IPR015943">
    <property type="entry name" value="WD40/YVTN_repeat-like_dom_sf"/>
</dbReference>
<keyword evidence="3" id="KW-1185">Reference proteome</keyword>
<dbReference type="InterPro" id="IPR011047">
    <property type="entry name" value="Quinoprotein_ADH-like_sf"/>
</dbReference>
<dbReference type="SUPFAM" id="SSF50998">
    <property type="entry name" value="Quinoprotein alcohol dehydrogenase-like"/>
    <property type="match status" value="2"/>
</dbReference>
<dbReference type="PROSITE" id="PS51318">
    <property type="entry name" value="TAT"/>
    <property type="match status" value="1"/>
</dbReference>
<dbReference type="PANTHER" id="PTHR34512:SF30">
    <property type="entry name" value="OUTER MEMBRANE PROTEIN ASSEMBLY FACTOR BAMB"/>
    <property type="match status" value="1"/>
</dbReference>
<dbReference type="SMART" id="SM00564">
    <property type="entry name" value="PQQ"/>
    <property type="match status" value="6"/>
</dbReference>
<evidence type="ECO:0000259" key="1">
    <source>
        <dbReference type="Pfam" id="PF13360"/>
    </source>
</evidence>
<name>A0ABD5RCE2_9EURY</name>
<dbReference type="PANTHER" id="PTHR34512">
    <property type="entry name" value="CELL SURFACE PROTEIN"/>
    <property type="match status" value="1"/>
</dbReference>
<protein>
    <submittedName>
        <fullName evidence="2">PQQ-binding-like beta-propeller repeat protein</fullName>
    </submittedName>
</protein>
<dbReference type="RefSeq" id="WP_227229747.1">
    <property type="nucleotide sequence ID" value="NZ_JAJCVJ010000002.1"/>
</dbReference>
<dbReference type="InterPro" id="IPR018391">
    <property type="entry name" value="PQQ_b-propeller_rpt"/>
</dbReference>
<dbReference type="Pfam" id="PF13360">
    <property type="entry name" value="PQQ_2"/>
    <property type="match status" value="1"/>
</dbReference>
<sequence>MPSTRRRLLALVGTAGVGSLAGCTGDLLSSGSASDAEQCPPYEIPRWTVNGRDWSPPVVHGNRVLAGTRFAVTGDVVRSRLVSVNADDGSDQAIGTVEGGGFGVPQVHDDTVFVGTGTDQVFALHAETGDEQWVYDAGGQEEYGGGAPGQPAVVGETVVVGISHSEQPDADPVDPADYTHRVVGLDRDSGTERWATAFDDLVWAGPTRLGGSAGSSGASDEVVVTTQGGTVARLDAETGDVRWRTSLDAGIERRALVANDRVVVATVEGSVRELDPASGELGWRGALRGEPADWAQTDEGIVVGDDTGAVTAIRPARDGEQRWQYEAGAPVGGVDARGGVVYALDQRGVVHAISAAEGTRLSRQRYAEGREDDCGWSGNVPRTYGLTASEESLFLAGRWLGAMTSSWA</sequence>
<dbReference type="AlphaFoldDB" id="A0ABD5RCE2"/>